<dbReference type="SUPFAM" id="SSF54427">
    <property type="entry name" value="NTF2-like"/>
    <property type="match status" value="1"/>
</dbReference>
<organism evidence="2 3">
    <name type="scientific">Crossiella equi</name>
    <dbReference type="NCBI Taxonomy" id="130796"/>
    <lineage>
        <taxon>Bacteria</taxon>
        <taxon>Bacillati</taxon>
        <taxon>Actinomycetota</taxon>
        <taxon>Actinomycetes</taxon>
        <taxon>Pseudonocardiales</taxon>
        <taxon>Pseudonocardiaceae</taxon>
        <taxon>Crossiella</taxon>
    </lineage>
</organism>
<dbReference type="InterPro" id="IPR032710">
    <property type="entry name" value="NTF2-like_dom_sf"/>
</dbReference>
<dbReference type="PANTHER" id="PTHR33747">
    <property type="entry name" value="UPF0225 PROTEIN SCO1677"/>
    <property type="match status" value="1"/>
</dbReference>
<name>A0ABS5A704_9PSEU</name>
<feature type="domain" description="YchJ-like middle NTF2-like" evidence="1">
    <location>
        <begin position="30"/>
        <end position="123"/>
    </location>
</feature>
<dbReference type="Pfam" id="PF17775">
    <property type="entry name" value="YchJ_M-like"/>
    <property type="match status" value="1"/>
</dbReference>
<accession>A0ABS5A704</accession>
<dbReference type="PANTHER" id="PTHR33747:SF1">
    <property type="entry name" value="ADENYLATE CYCLASE-ASSOCIATED CAP C-TERMINAL DOMAIN-CONTAINING PROTEIN"/>
    <property type="match status" value="1"/>
</dbReference>
<dbReference type="Proteomes" id="UP001519363">
    <property type="component" value="Unassembled WGS sequence"/>
</dbReference>
<evidence type="ECO:0000313" key="2">
    <source>
        <dbReference type="EMBL" id="MBP2471999.1"/>
    </source>
</evidence>
<dbReference type="RefSeq" id="WP_086782079.1">
    <property type="nucleotide sequence ID" value="NZ_JAGIOO010000001.1"/>
</dbReference>
<dbReference type="EMBL" id="JAGIOO010000001">
    <property type="protein sequence ID" value="MBP2471999.1"/>
    <property type="molecule type" value="Genomic_DNA"/>
</dbReference>
<dbReference type="Gene3D" id="3.10.450.50">
    <property type="match status" value="1"/>
</dbReference>
<evidence type="ECO:0000259" key="1">
    <source>
        <dbReference type="Pfam" id="PF17775"/>
    </source>
</evidence>
<sequence>MVRANCPCGLPSSYVDCCGVLHRGERAAATAELLMRSRFSAFAKLDEQYLLRSWHPRTRPAEVDFDRDMVWTRLEILGGSGGGLFHQDGTVEFNAHYRHQGRDELMHEHSRFERVDGAWMYLEPIT</sequence>
<comment type="caution">
    <text evidence="2">The sequence shown here is derived from an EMBL/GenBank/DDBJ whole genome shotgun (WGS) entry which is preliminary data.</text>
</comment>
<dbReference type="InterPro" id="IPR048469">
    <property type="entry name" value="YchJ-like_M"/>
</dbReference>
<protein>
    <submittedName>
        <fullName evidence="2">SEC-C motif-containing protein</fullName>
    </submittedName>
</protein>
<proteinExistence type="predicted"/>
<reference evidence="2 3" key="1">
    <citation type="submission" date="2021-03" db="EMBL/GenBank/DDBJ databases">
        <title>Sequencing the genomes of 1000 actinobacteria strains.</title>
        <authorList>
            <person name="Klenk H.-P."/>
        </authorList>
    </citation>
    <scope>NUCLEOTIDE SEQUENCE [LARGE SCALE GENOMIC DNA]</scope>
    <source>
        <strain evidence="2 3">DSM 44580</strain>
    </source>
</reference>
<keyword evidence="3" id="KW-1185">Reference proteome</keyword>
<evidence type="ECO:0000313" key="3">
    <source>
        <dbReference type="Proteomes" id="UP001519363"/>
    </source>
</evidence>
<gene>
    <name evidence="2" type="ORF">JOF53_000871</name>
</gene>